<feature type="transmembrane region" description="Helical" evidence="1">
    <location>
        <begin position="59"/>
        <end position="78"/>
    </location>
</feature>
<feature type="transmembrane region" description="Helical" evidence="1">
    <location>
        <begin position="28"/>
        <end position="47"/>
    </location>
</feature>
<proteinExistence type="predicted"/>
<dbReference type="RefSeq" id="WP_281044030.1">
    <property type="nucleotide sequence ID" value="NZ_JARYGZ010000001.1"/>
</dbReference>
<comment type="caution">
    <text evidence="2">The sequence shown here is derived from an EMBL/GenBank/DDBJ whole genome shotgun (WGS) entry which is preliminary data.</text>
</comment>
<dbReference type="EMBL" id="JARYGZ010000001">
    <property type="protein sequence ID" value="MDH7638749.1"/>
    <property type="molecule type" value="Genomic_DNA"/>
</dbReference>
<gene>
    <name evidence="2" type="ORF">QGN17_08405</name>
</gene>
<name>A0ABT6N1T9_9SPHN</name>
<sequence length="213" mass="22932">MTSERLLDELASGLTPVRSRSAMRDGMAIAGLAAIELVLFLMMGLHRPDLPHAMGQMSFWWKLVSLGLLAGVAVVTAVRSFDPSVSPMKGLRWAAWLGGVALLTGWGIDTTHHADAPLLARLDWQAGVACLGSMVMLSLPLLIALTVLMRRGAPTDRRESALAAGLGAAAWGAFVFFFRCGHDDPLYIVFWYGSGCVLIAFAGRALLPLVTRW</sequence>
<feature type="transmembrane region" description="Helical" evidence="1">
    <location>
        <begin position="160"/>
        <end position="179"/>
    </location>
</feature>
<evidence type="ECO:0000313" key="3">
    <source>
        <dbReference type="Proteomes" id="UP001160625"/>
    </source>
</evidence>
<organism evidence="2 3">
    <name type="scientific">Sphingomonas oryzagri</name>
    <dbReference type="NCBI Taxonomy" id="3042314"/>
    <lineage>
        <taxon>Bacteria</taxon>
        <taxon>Pseudomonadati</taxon>
        <taxon>Pseudomonadota</taxon>
        <taxon>Alphaproteobacteria</taxon>
        <taxon>Sphingomonadales</taxon>
        <taxon>Sphingomonadaceae</taxon>
        <taxon>Sphingomonas</taxon>
    </lineage>
</organism>
<protein>
    <submittedName>
        <fullName evidence="2">DUF1109 domain-containing protein</fullName>
    </submittedName>
</protein>
<keyword evidence="1" id="KW-0472">Membrane</keyword>
<reference evidence="2" key="1">
    <citation type="submission" date="2023-04" db="EMBL/GenBank/DDBJ databases">
        <title>Sphingomonas sp. MAHUQ-71 isolated from rice field.</title>
        <authorList>
            <person name="Huq M.A."/>
        </authorList>
    </citation>
    <scope>NUCLEOTIDE SEQUENCE</scope>
    <source>
        <strain evidence="2">MAHUQ-71</strain>
    </source>
</reference>
<accession>A0ABT6N1T9</accession>
<feature type="transmembrane region" description="Helical" evidence="1">
    <location>
        <begin position="90"/>
        <end position="108"/>
    </location>
</feature>
<evidence type="ECO:0000313" key="2">
    <source>
        <dbReference type="EMBL" id="MDH7638749.1"/>
    </source>
</evidence>
<dbReference type="Pfam" id="PF06532">
    <property type="entry name" value="NrsF"/>
    <property type="match status" value="1"/>
</dbReference>
<feature type="transmembrane region" description="Helical" evidence="1">
    <location>
        <begin position="124"/>
        <end position="148"/>
    </location>
</feature>
<dbReference type="InterPro" id="IPR009495">
    <property type="entry name" value="NrsF"/>
</dbReference>
<evidence type="ECO:0000256" key="1">
    <source>
        <dbReference type="SAM" id="Phobius"/>
    </source>
</evidence>
<keyword evidence="1" id="KW-0812">Transmembrane</keyword>
<dbReference type="Proteomes" id="UP001160625">
    <property type="component" value="Unassembled WGS sequence"/>
</dbReference>
<keyword evidence="1" id="KW-1133">Transmembrane helix</keyword>
<keyword evidence="3" id="KW-1185">Reference proteome</keyword>
<feature type="transmembrane region" description="Helical" evidence="1">
    <location>
        <begin position="185"/>
        <end position="207"/>
    </location>
</feature>